<dbReference type="Proteomes" id="UP001197875">
    <property type="component" value="Unassembled WGS sequence"/>
</dbReference>
<feature type="domain" description="HTH araC/xylS-type" evidence="4">
    <location>
        <begin position="175"/>
        <end position="273"/>
    </location>
</feature>
<evidence type="ECO:0000256" key="3">
    <source>
        <dbReference type="ARBA" id="ARBA00023163"/>
    </source>
</evidence>
<reference evidence="5 6" key="1">
    <citation type="submission" date="2021-10" db="EMBL/GenBank/DDBJ databases">
        <title>Anaerobic single-cell dispensing facilitates the cultivation of human gut bacteria.</title>
        <authorList>
            <person name="Afrizal A."/>
        </authorList>
    </citation>
    <scope>NUCLEOTIDE SEQUENCE [LARGE SCALE GENOMIC DNA]</scope>
    <source>
        <strain evidence="5 6">CLA-AA-H277</strain>
    </source>
</reference>
<dbReference type="EMBL" id="JAJEPR010000042">
    <property type="protein sequence ID" value="MCC2191202.1"/>
    <property type="molecule type" value="Genomic_DNA"/>
</dbReference>
<dbReference type="InterPro" id="IPR018062">
    <property type="entry name" value="HTH_AraC-typ_CS"/>
</dbReference>
<dbReference type="PROSITE" id="PS00041">
    <property type="entry name" value="HTH_ARAC_FAMILY_1"/>
    <property type="match status" value="1"/>
</dbReference>
<evidence type="ECO:0000259" key="4">
    <source>
        <dbReference type="PROSITE" id="PS01124"/>
    </source>
</evidence>
<dbReference type="GO" id="GO:0003700">
    <property type="term" value="F:DNA-binding transcription factor activity"/>
    <property type="evidence" value="ECO:0007669"/>
    <property type="project" value="InterPro"/>
</dbReference>
<organism evidence="5 6">
    <name type="scientific">Fusicatenibacter faecihominis</name>
    <dbReference type="NCBI Taxonomy" id="2881276"/>
    <lineage>
        <taxon>Bacteria</taxon>
        <taxon>Bacillati</taxon>
        <taxon>Bacillota</taxon>
        <taxon>Clostridia</taxon>
        <taxon>Lachnospirales</taxon>
        <taxon>Lachnospiraceae</taxon>
        <taxon>Fusicatenibacter</taxon>
    </lineage>
</organism>
<gene>
    <name evidence="5" type="ORF">LKD71_15625</name>
</gene>
<keyword evidence="6" id="KW-1185">Reference proteome</keyword>
<dbReference type="PANTHER" id="PTHR43280">
    <property type="entry name" value="ARAC-FAMILY TRANSCRIPTIONAL REGULATOR"/>
    <property type="match status" value="1"/>
</dbReference>
<dbReference type="Pfam" id="PF02311">
    <property type="entry name" value="AraC_binding"/>
    <property type="match status" value="1"/>
</dbReference>
<comment type="caution">
    <text evidence="5">The sequence shown here is derived from an EMBL/GenBank/DDBJ whole genome shotgun (WGS) entry which is preliminary data.</text>
</comment>
<sequence length="323" mass="37762">MKAFHEVRNYRSDFMVWQCAYTNISFLAHWHQEIELVYLRSGSARFCINEHNFTARAGDLVLIDTGDIHYSDSSEMKNELDFLIFDPSVVSPLYRHSNFAHPLITAKMVENWGLTRELADLFKTTHTELAAQKPYYQEIVTATLRSFWYRLRRVLPREAPETTGNRRSHMLEEMQQLLAYMDTHYGEDITLSFAAEKMNFSESYFSRVFKRLMGINFVTYLNMIRVEHAAAELKASGKRVLDIALSSGFNNIRTFNRVFKEITGYTPSQFLNLDDPDSINLSYYKRKSTHQEFVEDDSLTLVRNDERSVFHEKTDPLPQTSHS</sequence>
<accession>A0AAE3J7U3</accession>
<dbReference type="Gene3D" id="1.10.10.60">
    <property type="entry name" value="Homeodomain-like"/>
    <property type="match status" value="2"/>
</dbReference>
<keyword evidence="3" id="KW-0804">Transcription</keyword>
<dbReference type="PANTHER" id="PTHR43280:SF28">
    <property type="entry name" value="HTH-TYPE TRANSCRIPTIONAL ACTIVATOR RHAS"/>
    <property type="match status" value="1"/>
</dbReference>
<evidence type="ECO:0000256" key="2">
    <source>
        <dbReference type="ARBA" id="ARBA00023125"/>
    </source>
</evidence>
<evidence type="ECO:0000256" key="1">
    <source>
        <dbReference type="ARBA" id="ARBA00023015"/>
    </source>
</evidence>
<name>A0AAE3J7U3_9FIRM</name>
<dbReference type="InterPro" id="IPR018060">
    <property type="entry name" value="HTH_AraC"/>
</dbReference>
<protein>
    <submittedName>
        <fullName evidence="5">AraC family transcriptional regulator</fullName>
    </submittedName>
</protein>
<proteinExistence type="predicted"/>
<evidence type="ECO:0000313" key="6">
    <source>
        <dbReference type="Proteomes" id="UP001197875"/>
    </source>
</evidence>
<dbReference type="InterPro" id="IPR037923">
    <property type="entry name" value="HTH-like"/>
</dbReference>
<dbReference type="InterPro" id="IPR014710">
    <property type="entry name" value="RmlC-like_jellyroll"/>
</dbReference>
<dbReference type="Pfam" id="PF12833">
    <property type="entry name" value="HTH_18"/>
    <property type="match status" value="1"/>
</dbReference>
<dbReference type="Gene3D" id="2.60.120.10">
    <property type="entry name" value="Jelly Rolls"/>
    <property type="match status" value="1"/>
</dbReference>
<evidence type="ECO:0000313" key="5">
    <source>
        <dbReference type="EMBL" id="MCC2191202.1"/>
    </source>
</evidence>
<dbReference type="PROSITE" id="PS01124">
    <property type="entry name" value="HTH_ARAC_FAMILY_2"/>
    <property type="match status" value="1"/>
</dbReference>
<dbReference type="SUPFAM" id="SSF51215">
    <property type="entry name" value="Regulatory protein AraC"/>
    <property type="match status" value="1"/>
</dbReference>
<dbReference type="SMART" id="SM00342">
    <property type="entry name" value="HTH_ARAC"/>
    <property type="match status" value="1"/>
</dbReference>
<dbReference type="GO" id="GO:0043565">
    <property type="term" value="F:sequence-specific DNA binding"/>
    <property type="evidence" value="ECO:0007669"/>
    <property type="project" value="InterPro"/>
</dbReference>
<keyword evidence="1" id="KW-0805">Transcription regulation</keyword>
<dbReference type="AlphaFoldDB" id="A0AAE3J7U3"/>
<dbReference type="InterPro" id="IPR009057">
    <property type="entry name" value="Homeodomain-like_sf"/>
</dbReference>
<dbReference type="InterPro" id="IPR003313">
    <property type="entry name" value="AraC-bd"/>
</dbReference>
<keyword evidence="2" id="KW-0238">DNA-binding</keyword>
<dbReference type="RefSeq" id="WP_227616151.1">
    <property type="nucleotide sequence ID" value="NZ_JAJEPR010000042.1"/>
</dbReference>
<dbReference type="SUPFAM" id="SSF46689">
    <property type="entry name" value="Homeodomain-like"/>
    <property type="match status" value="2"/>
</dbReference>